<name>A0ABU3P2W5_9FIRM</name>
<evidence type="ECO:0000313" key="7">
    <source>
        <dbReference type="EMBL" id="MDT8902868.1"/>
    </source>
</evidence>
<gene>
    <name evidence="7" type="ORF">Q4T40_16625</name>
</gene>
<evidence type="ECO:0000256" key="5">
    <source>
        <dbReference type="ARBA" id="ARBA00022842"/>
    </source>
</evidence>
<dbReference type="Pfam" id="PF03738">
    <property type="entry name" value="GSP_synth"/>
    <property type="match status" value="1"/>
</dbReference>
<sequence>MDYAAVREEIYRPLREEGTFSWDWLYGQEYALAVPHAVAPGELRDLRAATAVLGSVFDRTVRIVQDGPAELLAELGIPEAAREAVRMAVLPDAATLIGRFDFARTPGGWKMLEFNSDTPGGVVEAFHVNGRVCAGHNAADPNAGLEAMLPAAFSQIVNRYHALGCPTGSVAFSALDWHAEDAGTARYLLKASGLGGRFAPLKDLRVHQDRLCVLADGELIPIDLWYRLHPFGLLAADRDDDGYPTGAHVLGLIARGRLAAINPPGALIAQSKALQALVWSLHEAGGFFTAAEQDAIAAHMLPTYCENRFAGRCPHVAKPVLGREGGGVAVHAADGAVIDCDRERQYTDQPLVYQQYQDLETVELPTLAGPKAGRLVWGSFIVNGQPAAVVARLGGLITDDLAYFVPVRLAE</sequence>
<keyword evidence="1" id="KW-0436">Ligase</keyword>
<keyword evidence="5" id="KW-0460">Magnesium</keyword>
<dbReference type="EMBL" id="JAUOZS010000001">
    <property type="protein sequence ID" value="MDT8902868.1"/>
    <property type="molecule type" value="Genomic_DNA"/>
</dbReference>
<evidence type="ECO:0000256" key="1">
    <source>
        <dbReference type="ARBA" id="ARBA00022598"/>
    </source>
</evidence>
<evidence type="ECO:0000256" key="4">
    <source>
        <dbReference type="ARBA" id="ARBA00022840"/>
    </source>
</evidence>
<organism evidence="7 8">
    <name type="scientific">Anaeroselena agilis</name>
    <dbReference type="NCBI Taxonomy" id="3063788"/>
    <lineage>
        <taxon>Bacteria</taxon>
        <taxon>Bacillati</taxon>
        <taxon>Bacillota</taxon>
        <taxon>Negativicutes</taxon>
        <taxon>Acetonemataceae</taxon>
        <taxon>Anaeroselena</taxon>
    </lineage>
</organism>
<proteinExistence type="predicted"/>
<evidence type="ECO:0000256" key="3">
    <source>
        <dbReference type="ARBA" id="ARBA00022741"/>
    </source>
</evidence>
<feature type="domain" description="Glutathionylspermidine synthase pre-ATP-grasp-like" evidence="6">
    <location>
        <begin position="36"/>
        <end position="407"/>
    </location>
</feature>
<keyword evidence="3" id="KW-0547">Nucleotide-binding</keyword>
<reference evidence="7 8" key="1">
    <citation type="submission" date="2023-07" db="EMBL/GenBank/DDBJ databases">
        <title>The novel representative of Negativicutes class, Anaeroselena agilis gen. nov. sp. nov.</title>
        <authorList>
            <person name="Prokofeva M.I."/>
            <person name="Elcheninov A.G."/>
            <person name="Klyukina A."/>
            <person name="Kublanov I.V."/>
            <person name="Frolov E.N."/>
            <person name="Podosokorskaya O.A."/>
        </authorList>
    </citation>
    <scope>NUCLEOTIDE SEQUENCE [LARGE SCALE GENOMIC DNA]</scope>
    <source>
        <strain evidence="7 8">4137-cl</strain>
    </source>
</reference>
<dbReference type="SUPFAM" id="SSF56059">
    <property type="entry name" value="Glutathione synthetase ATP-binding domain-like"/>
    <property type="match status" value="1"/>
</dbReference>
<comment type="caution">
    <text evidence="7">The sequence shown here is derived from an EMBL/GenBank/DDBJ whole genome shotgun (WGS) entry which is preliminary data.</text>
</comment>
<dbReference type="InterPro" id="IPR016185">
    <property type="entry name" value="PreATP-grasp_dom_sf"/>
</dbReference>
<dbReference type="Gene3D" id="3.30.1490.330">
    <property type="match status" value="1"/>
</dbReference>
<accession>A0ABU3P2W5</accession>
<protein>
    <submittedName>
        <fullName evidence="7">Glutathionylspermidine synthase family protein</fullName>
    </submittedName>
</protein>
<dbReference type="RefSeq" id="WP_413781337.1">
    <property type="nucleotide sequence ID" value="NZ_JAUOZS010000001.1"/>
</dbReference>
<keyword evidence="4" id="KW-0067">ATP-binding</keyword>
<evidence type="ECO:0000313" key="8">
    <source>
        <dbReference type="Proteomes" id="UP001254848"/>
    </source>
</evidence>
<keyword evidence="2" id="KW-0479">Metal-binding</keyword>
<dbReference type="InterPro" id="IPR005494">
    <property type="entry name" value="GSPS_pre-ATP-grasp-like_dom"/>
</dbReference>
<keyword evidence="8" id="KW-1185">Reference proteome</keyword>
<dbReference type="SUPFAM" id="SSF52440">
    <property type="entry name" value="PreATP-grasp domain"/>
    <property type="match status" value="1"/>
</dbReference>
<evidence type="ECO:0000256" key="2">
    <source>
        <dbReference type="ARBA" id="ARBA00022723"/>
    </source>
</evidence>
<dbReference type="Proteomes" id="UP001254848">
    <property type="component" value="Unassembled WGS sequence"/>
</dbReference>
<evidence type="ECO:0000259" key="6">
    <source>
        <dbReference type="Pfam" id="PF03738"/>
    </source>
</evidence>